<comment type="subcellular location">
    <subcellularLocation>
        <location evidence="1">Membrane</location>
    </subcellularLocation>
</comment>
<dbReference type="AlphaFoldDB" id="A0A2M9A9W5"/>
<dbReference type="Gene3D" id="2.40.160.50">
    <property type="entry name" value="membrane protein fhac: a member of the omp85/tpsb transporter family"/>
    <property type="match status" value="1"/>
</dbReference>
<sequence>MKQFFWTILFFVTWASASCVVKSLALEGFAPEVEKDWASMVGESCEDLEYRLQEMVDELSENGFPFASVSHQVDSLGNATVKLSRGSAWVWADAENVEVSKTQKQTFARLSGLTSGGPVRLSDLERAERKLVNSGYFESTAKPKLYRDPVRNRIVPAFSMRDLSINSFEGLLSYASGEDGGWAGNLNLSLYNMRGTGRDLHVSGETGEWERSIAASYKEPWLFGTGWNGIVRGSFEEDSSYRSALLEAGLSRSVGFYFEFAVLGGIGDDRWTYTLETSFKNEDRIVLPRHGMSLNGTFRVIKDRTDSSHAFTTDLHANGRFYTPLTETFVLQFSFFVGTLLPTDRNFDRQDLFTLGGMENLKGYRPGFFRTRAYGITELDLQWRVIEMTAFHLFLEPALYRAQSPEHGWADTYSYGIGISQNRGYWNFSLYYALHSGTDPLDGLLHFGVKALF</sequence>
<accession>A0A2M9A9W5</accession>
<reference evidence="5 6" key="1">
    <citation type="submission" date="2017-11" db="EMBL/GenBank/DDBJ databases">
        <title>Animal gut microbial communities from fecal samples from Wisconsin, USA.</title>
        <authorList>
            <person name="Neumann A."/>
        </authorList>
    </citation>
    <scope>NUCLEOTIDE SEQUENCE [LARGE SCALE GENOMIC DNA]</scope>
    <source>
        <strain evidence="5 6">UWS3</strain>
    </source>
</reference>
<dbReference type="PROSITE" id="PS51257">
    <property type="entry name" value="PROKAR_LIPOPROTEIN"/>
    <property type="match status" value="1"/>
</dbReference>
<feature type="signal peptide" evidence="3">
    <location>
        <begin position="1"/>
        <end position="17"/>
    </location>
</feature>
<evidence type="ECO:0000313" key="6">
    <source>
        <dbReference type="Proteomes" id="UP000231134"/>
    </source>
</evidence>
<dbReference type="RefSeq" id="WP_100426369.1">
    <property type="nucleotide sequence ID" value="NZ_PGEX01000001.1"/>
</dbReference>
<dbReference type="InterPro" id="IPR000184">
    <property type="entry name" value="Bac_surfAg_D15"/>
</dbReference>
<protein>
    <submittedName>
        <fullName evidence="5">Surface antigen-like protein</fullName>
    </submittedName>
</protein>
<feature type="chain" id="PRO_5014631063" evidence="3">
    <location>
        <begin position="18"/>
        <end position="453"/>
    </location>
</feature>
<keyword evidence="6" id="KW-1185">Reference proteome</keyword>
<dbReference type="Pfam" id="PF01103">
    <property type="entry name" value="Omp85"/>
    <property type="match status" value="1"/>
</dbReference>
<name>A0A2M9A9W5_9BACT</name>
<dbReference type="Proteomes" id="UP000231134">
    <property type="component" value="Unassembled WGS sequence"/>
</dbReference>
<feature type="domain" description="Bacterial surface antigen (D15)" evidence="4">
    <location>
        <begin position="268"/>
        <end position="434"/>
    </location>
</feature>
<dbReference type="GO" id="GO:0019867">
    <property type="term" value="C:outer membrane"/>
    <property type="evidence" value="ECO:0007669"/>
    <property type="project" value="InterPro"/>
</dbReference>
<comment type="caution">
    <text evidence="5">The sequence shown here is derived from an EMBL/GenBank/DDBJ whole genome shotgun (WGS) entry which is preliminary data.</text>
</comment>
<gene>
    <name evidence="5" type="ORF">BGX16_2544</name>
</gene>
<dbReference type="OrthoDB" id="9810053at2"/>
<evidence type="ECO:0000259" key="4">
    <source>
        <dbReference type="Pfam" id="PF01103"/>
    </source>
</evidence>
<evidence type="ECO:0000256" key="1">
    <source>
        <dbReference type="ARBA" id="ARBA00004370"/>
    </source>
</evidence>
<evidence type="ECO:0000256" key="2">
    <source>
        <dbReference type="ARBA" id="ARBA00023136"/>
    </source>
</evidence>
<organism evidence="5 6">
    <name type="scientific">Hallerella succinigenes</name>
    <dbReference type="NCBI Taxonomy" id="1896222"/>
    <lineage>
        <taxon>Bacteria</taxon>
        <taxon>Pseudomonadati</taxon>
        <taxon>Fibrobacterota</taxon>
        <taxon>Fibrobacteria</taxon>
        <taxon>Fibrobacterales</taxon>
        <taxon>Fibrobacteraceae</taxon>
        <taxon>Hallerella</taxon>
    </lineage>
</organism>
<dbReference type="EMBL" id="PGEX01000001">
    <property type="protein sequence ID" value="PJJ42512.1"/>
    <property type="molecule type" value="Genomic_DNA"/>
</dbReference>
<proteinExistence type="predicted"/>
<keyword evidence="2" id="KW-0472">Membrane</keyword>
<evidence type="ECO:0000313" key="5">
    <source>
        <dbReference type="EMBL" id="PJJ42512.1"/>
    </source>
</evidence>
<evidence type="ECO:0000256" key="3">
    <source>
        <dbReference type="SAM" id="SignalP"/>
    </source>
</evidence>
<keyword evidence="3" id="KW-0732">Signal</keyword>